<protein>
    <submittedName>
        <fullName evidence="4">Type II and III secretion system protein</fullName>
    </submittedName>
</protein>
<dbReference type="KEGG" id="mes:Meso_0614"/>
<feature type="signal peptide" evidence="2">
    <location>
        <begin position="1"/>
        <end position="30"/>
    </location>
</feature>
<dbReference type="GO" id="GO:0015627">
    <property type="term" value="C:type II protein secretion system complex"/>
    <property type="evidence" value="ECO:0007669"/>
    <property type="project" value="TreeGrafter"/>
</dbReference>
<reference evidence="4" key="1">
    <citation type="submission" date="2006-06" db="EMBL/GenBank/DDBJ databases">
        <title>Complete sequence of chromosome of Chelativorans sp. BNC1.</title>
        <authorList>
            <consortium name="US DOE Joint Genome Institute"/>
            <person name="Copeland A."/>
            <person name="Lucas S."/>
            <person name="Lapidus A."/>
            <person name="Barry K."/>
            <person name="Detter J.C."/>
            <person name="Glavina del Rio T."/>
            <person name="Hammon N."/>
            <person name="Israni S."/>
            <person name="Dalin E."/>
            <person name="Tice H."/>
            <person name="Pitluck S."/>
            <person name="Chertkov O."/>
            <person name="Brettin T."/>
            <person name="Bruce D."/>
            <person name="Han C."/>
            <person name="Tapia R."/>
            <person name="Gilna P."/>
            <person name="Schmutz J."/>
            <person name="Larimer F."/>
            <person name="Land M."/>
            <person name="Hauser L."/>
            <person name="Kyrpides N."/>
            <person name="Mikhailova N."/>
            <person name="Richardson P."/>
        </authorList>
    </citation>
    <scope>NUCLEOTIDE SEQUENCE</scope>
    <source>
        <strain evidence="4">BNC1</strain>
    </source>
</reference>
<accession>Q11KR1</accession>
<dbReference type="InterPro" id="IPR032789">
    <property type="entry name" value="T2SS-T3SS_pil_N"/>
</dbReference>
<dbReference type="PROSITE" id="PS50914">
    <property type="entry name" value="BON"/>
    <property type="match status" value="1"/>
</dbReference>
<dbReference type="HOGENOM" id="CLU_017952_2_0_5"/>
<evidence type="ECO:0000256" key="2">
    <source>
        <dbReference type="SAM" id="SignalP"/>
    </source>
</evidence>
<dbReference type="Pfam" id="PF04972">
    <property type="entry name" value="BON"/>
    <property type="match status" value="1"/>
</dbReference>
<evidence type="ECO:0000256" key="1">
    <source>
        <dbReference type="RuleBase" id="RU004003"/>
    </source>
</evidence>
<comment type="similarity">
    <text evidence="1">Belongs to the bacterial secretin family.</text>
</comment>
<dbReference type="eggNOG" id="COG4964">
    <property type="taxonomic scope" value="Bacteria"/>
</dbReference>
<dbReference type="PROSITE" id="PS51257">
    <property type="entry name" value="PROKAR_LIPOPROTEIN"/>
    <property type="match status" value="1"/>
</dbReference>
<dbReference type="PANTHER" id="PTHR30332">
    <property type="entry name" value="PROBABLE GENERAL SECRETION PATHWAY PROTEIN D"/>
    <property type="match status" value="1"/>
</dbReference>
<dbReference type="OrthoDB" id="9775455at2"/>
<proteinExistence type="inferred from homology"/>
<evidence type="ECO:0000259" key="3">
    <source>
        <dbReference type="PROSITE" id="PS50914"/>
    </source>
</evidence>
<dbReference type="InterPro" id="IPR001775">
    <property type="entry name" value="GspD/PilQ"/>
</dbReference>
<dbReference type="AlphaFoldDB" id="Q11KR1"/>
<dbReference type="InterPro" id="IPR050810">
    <property type="entry name" value="Bact_Secretion_Sys_Channel"/>
</dbReference>
<dbReference type="STRING" id="266779.Meso_0614"/>
<dbReference type="PANTHER" id="PTHR30332:SF17">
    <property type="entry name" value="TYPE IV PILIATION SYSTEM PROTEIN DR_0774-RELATED"/>
    <property type="match status" value="1"/>
</dbReference>
<gene>
    <name evidence="4" type="ordered locus">Meso_0614</name>
</gene>
<dbReference type="InterPro" id="IPR007055">
    <property type="entry name" value="BON_dom"/>
</dbReference>
<dbReference type="Pfam" id="PF00263">
    <property type="entry name" value="Secretin"/>
    <property type="match status" value="1"/>
</dbReference>
<organism evidence="4">
    <name type="scientific">Chelativorans sp. (strain BNC1)</name>
    <dbReference type="NCBI Taxonomy" id="266779"/>
    <lineage>
        <taxon>Bacteria</taxon>
        <taxon>Pseudomonadati</taxon>
        <taxon>Pseudomonadota</taxon>
        <taxon>Alphaproteobacteria</taxon>
        <taxon>Hyphomicrobiales</taxon>
        <taxon>Phyllobacteriaceae</taxon>
        <taxon>Chelativorans</taxon>
    </lineage>
</organism>
<sequence length="464" mass="48846" precursor="true">MKAATATGNKRLTRYVFAVCALAFFGCAFGTMDSSANGDSIQVSVAKDSAIRVARGKPLTVEIAEAFDEIVIGDPEIATINPLTDHSFYVLGQGLGTTGIALYDESKRLIGTFDVEVTLDTKMLAGTIRQSVPGSNIKVTSANGRIVLSGSAPDAVAAEKASQIAARFAGDEDVINTIDITSSQQVQLNVRFVEINRAVGKELGTKISAAYVTSGGGISFNSDPRASSNTPAGDLIGGLVSDGFSIDVAIEALEDRGVARRLAEPNLIARSGETASFLAGGEFPIPVSEENGAVTVSYKKFGVGLNFTPTVLSDGLIALDIEPEVSSIDTTSSYRVGNIAIPGFTVRRARTSIDLRSGQSFMMAGLLQSQNEINTQRVPGLGQLPVLGALFSSKAYQRRETDLVIIVTPHLVSPIPPGNKVATPADRTKPARDGEVFLGNVEEVRLQQRTAANAPSAGHFLELR</sequence>
<dbReference type="GO" id="GO:0009306">
    <property type="term" value="P:protein secretion"/>
    <property type="evidence" value="ECO:0007669"/>
    <property type="project" value="InterPro"/>
</dbReference>
<evidence type="ECO:0000313" key="4">
    <source>
        <dbReference type="EMBL" id="ABG62014.1"/>
    </source>
</evidence>
<dbReference type="EMBL" id="CP000390">
    <property type="protein sequence ID" value="ABG62014.1"/>
    <property type="molecule type" value="Genomic_DNA"/>
</dbReference>
<keyword evidence="2" id="KW-0732">Signal</keyword>
<dbReference type="InterPro" id="IPR004846">
    <property type="entry name" value="T2SS/T3SS_dom"/>
</dbReference>
<feature type="domain" description="BON" evidence="3">
    <location>
        <begin position="113"/>
        <end position="182"/>
    </location>
</feature>
<dbReference type="Pfam" id="PF13629">
    <property type="entry name" value="T2SS-T3SS_pil_N"/>
    <property type="match status" value="1"/>
</dbReference>
<dbReference type="PRINTS" id="PR00811">
    <property type="entry name" value="BCTERIALGSPD"/>
</dbReference>
<feature type="chain" id="PRO_5004180167" evidence="2">
    <location>
        <begin position="31"/>
        <end position="464"/>
    </location>
</feature>
<name>Q11KR1_CHESB</name>